<accession>A0ACC1C6W3</accession>
<comment type="caution">
    <text evidence="1">The sequence shown here is derived from an EMBL/GenBank/DDBJ whole genome shotgun (WGS) entry which is preliminary data.</text>
</comment>
<sequence>MVPRLRRDSARRTQEGDIRGYHSPCGAASGRPIQEQAATCGPIVGQSLGGIMSYMAFRCKKSLAMRCMGKKCVFCFVVFVCKWVLASMGSRSQNVVYVPATSGNFTMSQKEKTLDELVQDKCLCYTEAGKIGLGVRSCLDLPSWFCNLDVPSCEVSREVVLKVVFNCLFAALLSRSY</sequence>
<evidence type="ECO:0000313" key="2">
    <source>
        <dbReference type="Proteomes" id="UP001164250"/>
    </source>
</evidence>
<keyword evidence="2" id="KW-1185">Reference proteome</keyword>
<proteinExistence type="predicted"/>
<reference evidence="2" key="1">
    <citation type="journal article" date="2023" name="G3 (Bethesda)">
        <title>Genome assembly and association tests identify interacting loci associated with vigor, precocity, and sex in interspecific pistachio rootstocks.</title>
        <authorList>
            <person name="Palmer W."/>
            <person name="Jacygrad E."/>
            <person name="Sagayaradj S."/>
            <person name="Cavanaugh K."/>
            <person name="Han R."/>
            <person name="Bertier L."/>
            <person name="Beede B."/>
            <person name="Kafkas S."/>
            <person name="Golino D."/>
            <person name="Preece J."/>
            <person name="Michelmore R."/>
        </authorList>
    </citation>
    <scope>NUCLEOTIDE SEQUENCE [LARGE SCALE GENOMIC DNA]</scope>
</reference>
<organism evidence="1 2">
    <name type="scientific">Pistacia atlantica</name>
    <dbReference type="NCBI Taxonomy" id="434234"/>
    <lineage>
        <taxon>Eukaryota</taxon>
        <taxon>Viridiplantae</taxon>
        <taxon>Streptophyta</taxon>
        <taxon>Embryophyta</taxon>
        <taxon>Tracheophyta</taxon>
        <taxon>Spermatophyta</taxon>
        <taxon>Magnoliopsida</taxon>
        <taxon>eudicotyledons</taxon>
        <taxon>Gunneridae</taxon>
        <taxon>Pentapetalae</taxon>
        <taxon>rosids</taxon>
        <taxon>malvids</taxon>
        <taxon>Sapindales</taxon>
        <taxon>Anacardiaceae</taxon>
        <taxon>Pistacia</taxon>
    </lineage>
</organism>
<name>A0ACC1C6W3_9ROSI</name>
<dbReference type="EMBL" id="CM047897">
    <property type="protein sequence ID" value="KAJ0111367.1"/>
    <property type="molecule type" value="Genomic_DNA"/>
</dbReference>
<evidence type="ECO:0000313" key="1">
    <source>
        <dbReference type="EMBL" id="KAJ0111367.1"/>
    </source>
</evidence>
<gene>
    <name evidence="1" type="ORF">Patl1_02917</name>
</gene>
<protein>
    <submittedName>
        <fullName evidence="1">Uncharacterized protein</fullName>
    </submittedName>
</protein>
<dbReference type="Proteomes" id="UP001164250">
    <property type="component" value="Chromosome 1"/>
</dbReference>